<dbReference type="InterPro" id="IPR003439">
    <property type="entry name" value="ABC_transporter-like_ATP-bd"/>
</dbReference>
<evidence type="ECO:0000256" key="1">
    <source>
        <dbReference type="ARBA" id="ARBA00022448"/>
    </source>
</evidence>
<dbReference type="InterPro" id="IPR017871">
    <property type="entry name" value="ABC_transporter-like_CS"/>
</dbReference>
<dbReference type="PANTHER" id="PTHR24220:SF86">
    <property type="entry name" value="ABC TRANSPORTER ABCH.1"/>
    <property type="match status" value="1"/>
</dbReference>
<sequence length="223" mass="24606">MPTPIISLKNIHKEYAIGENTLPVLRGVDLDVYPGDYLAIMGPSGSGKSTLMNIMGCLDSPDKGQVIFNSRDISQADDRELSRIRSREIGFVFQSFNLVDYLSVYDNVALPFLYHGRPIGVAERVESVLAEVGLSHRLTHKPSQLSGGERQRVAIARAMVVEPAIVLADEPTGNLDTKTGDDILALFERLNNKGTTIVSITHDAHVSNRARRRLRFADGHWLA</sequence>
<feature type="domain" description="ABC transporter" evidence="5">
    <location>
        <begin position="6"/>
        <end position="222"/>
    </location>
</feature>
<keyword evidence="3 6" id="KW-0067">ATP-binding</keyword>
<dbReference type="GO" id="GO:0005886">
    <property type="term" value="C:plasma membrane"/>
    <property type="evidence" value="ECO:0007669"/>
    <property type="project" value="TreeGrafter"/>
</dbReference>
<dbReference type="PROSITE" id="PS00211">
    <property type="entry name" value="ABC_TRANSPORTER_1"/>
    <property type="match status" value="1"/>
</dbReference>
<dbReference type="SUPFAM" id="SSF52540">
    <property type="entry name" value="P-loop containing nucleoside triphosphate hydrolases"/>
    <property type="match status" value="1"/>
</dbReference>
<protein>
    <submittedName>
        <fullName evidence="6">Putative ABC transport system ATP-binding protein</fullName>
    </submittedName>
</protein>
<dbReference type="InterPro" id="IPR003593">
    <property type="entry name" value="AAA+_ATPase"/>
</dbReference>
<dbReference type="InterPro" id="IPR027417">
    <property type="entry name" value="P-loop_NTPase"/>
</dbReference>
<dbReference type="GO" id="GO:0022857">
    <property type="term" value="F:transmembrane transporter activity"/>
    <property type="evidence" value="ECO:0007669"/>
    <property type="project" value="TreeGrafter"/>
</dbReference>
<dbReference type="Gene3D" id="3.40.50.300">
    <property type="entry name" value="P-loop containing nucleotide triphosphate hydrolases"/>
    <property type="match status" value="1"/>
</dbReference>
<dbReference type="PROSITE" id="PS50893">
    <property type="entry name" value="ABC_TRANSPORTER_2"/>
    <property type="match status" value="1"/>
</dbReference>
<evidence type="ECO:0000259" key="5">
    <source>
        <dbReference type="PROSITE" id="PS50893"/>
    </source>
</evidence>
<dbReference type="GO" id="GO:0016887">
    <property type="term" value="F:ATP hydrolysis activity"/>
    <property type="evidence" value="ECO:0007669"/>
    <property type="project" value="InterPro"/>
</dbReference>
<dbReference type="InterPro" id="IPR015854">
    <property type="entry name" value="ABC_transpr_LolD-like"/>
</dbReference>
<evidence type="ECO:0000256" key="2">
    <source>
        <dbReference type="ARBA" id="ARBA00022741"/>
    </source>
</evidence>
<dbReference type="CDD" id="cd03255">
    <property type="entry name" value="ABC_MJ0796_LolCDE_FtsE"/>
    <property type="match status" value="1"/>
</dbReference>
<dbReference type="FunFam" id="3.40.50.300:FF:000032">
    <property type="entry name" value="Export ABC transporter ATP-binding protein"/>
    <property type="match status" value="1"/>
</dbReference>
<dbReference type="PANTHER" id="PTHR24220">
    <property type="entry name" value="IMPORT ATP-BINDING PROTEIN"/>
    <property type="match status" value="1"/>
</dbReference>
<evidence type="ECO:0000256" key="4">
    <source>
        <dbReference type="ARBA" id="ARBA00038388"/>
    </source>
</evidence>
<reference evidence="6" key="1">
    <citation type="submission" date="2019-02" db="EMBL/GenBank/DDBJ databases">
        <authorList>
            <person name="Gruber-Vodicka R. H."/>
            <person name="Seah K. B. B."/>
        </authorList>
    </citation>
    <scope>NUCLEOTIDE SEQUENCE</scope>
    <source>
        <strain evidence="6">BECK_S313</strain>
    </source>
</reference>
<organism evidence="6">
    <name type="scientific">Candidatus Kentrum sp. LPFa</name>
    <dbReference type="NCBI Taxonomy" id="2126335"/>
    <lineage>
        <taxon>Bacteria</taxon>
        <taxon>Pseudomonadati</taxon>
        <taxon>Pseudomonadota</taxon>
        <taxon>Gammaproteobacteria</taxon>
        <taxon>Candidatus Kentrum</taxon>
    </lineage>
</organism>
<dbReference type="GO" id="GO:0005524">
    <property type="term" value="F:ATP binding"/>
    <property type="evidence" value="ECO:0007669"/>
    <property type="project" value="UniProtKB-KW"/>
</dbReference>
<dbReference type="Pfam" id="PF00005">
    <property type="entry name" value="ABC_tran"/>
    <property type="match status" value="1"/>
</dbReference>
<dbReference type="EMBL" id="CAADFK010000275">
    <property type="protein sequence ID" value="VFK21792.1"/>
    <property type="molecule type" value="Genomic_DNA"/>
</dbReference>
<comment type="similarity">
    <text evidence="4">Belongs to the ABC transporter superfamily. Macrolide exporter (TC 3.A.1.122) family.</text>
</comment>
<accession>A0A450WXK6</accession>
<dbReference type="GO" id="GO:1902495">
    <property type="term" value="C:transmembrane transporter complex"/>
    <property type="evidence" value="ECO:0007669"/>
    <property type="project" value="UniProtKB-ARBA"/>
</dbReference>
<keyword evidence="1" id="KW-0813">Transport</keyword>
<dbReference type="InterPro" id="IPR017911">
    <property type="entry name" value="MacB-like_ATP-bd"/>
</dbReference>
<dbReference type="SMART" id="SM00382">
    <property type="entry name" value="AAA"/>
    <property type="match status" value="1"/>
</dbReference>
<gene>
    <name evidence="6" type="ORF">BECKLPF1236B_GA0070989_12755</name>
</gene>
<proteinExistence type="inferred from homology"/>
<keyword evidence="2" id="KW-0547">Nucleotide-binding</keyword>
<name>A0A450WXK6_9GAMM</name>
<evidence type="ECO:0000256" key="3">
    <source>
        <dbReference type="ARBA" id="ARBA00022840"/>
    </source>
</evidence>
<evidence type="ECO:0000313" key="6">
    <source>
        <dbReference type="EMBL" id="VFK21792.1"/>
    </source>
</evidence>
<dbReference type="AlphaFoldDB" id="A0A450WXK6"/>